<organism evidence="1 2">
    <name type="scientific">Dreissena polymorpha</name>
    <name type="common">Zebra mussel</name>
    <name type="synonym">Mytilus polymorpha</name>
    <dbReference type="NCBI Taxonomy" id="45954"/>
    <lineage>
        <taxon>Eukaryota</taxon>
        <taxon>Metazoa</taxon>
        <taxon>Spiralia</taxon>
        <taxon>Lophotrochozoa</taxon>
        <taxon>Mollusca</taxon>
        <taxon>Bivalvia</taxon>
        <taxon>Autobranchia</taxon>
        <taxon>Heteroconchia</taxon>
        <taxon>Euheterodonta</taxon>
        <taxon>Imparidentia</taxon>
        <taxon>Neoheterodontei</taxon>
        <taxon>Myida</taxon>
        <taxon>Dreissenoidea</taxon>
        <taxon>Dreissenidae</taxon>
        <taxon>Dreissena</taxon>
    </lineage>
</organism>
<evidence type="ECO:0000313" key="1">
    <source>
        <dbReference type="EMBL" id="KAH3786017.1"/>
    </source>
</evidence>
<protein>
    <submittedName>
        <fullName evidence="1">Uncharacterized protein</fullName>
    </submittedName>
</protein>
<gene>
    <name evidence="1" type="ORF">DPMN_164116</name>
</gene>
<sequence length="52" mass="6042">MFQYASILGLGDMMDFINIVIEDVRDELLSSFQLSDNRLSFFSSTSQWKICE</sequence>
<keyword evidence="2" id="KW-1185">Reference proteome</keyword>
<dbReference type="Proteomes" id="UP000828390">
    <property type="component" value="Unassembled WGS sequence"/>
</dbReference>
<comment type="caution">
    <text evidence="1">The sequence shown here is derived from an EMBL/GenBank/DDBJ whole genome shotgun (WGS) entry which is preliminary data.</text>
</comment>
<proteinExistence type="predicted"/>
<dbReference type="EMBL" id="JAIWYP010000008">
    <property type="protein sequence ID" value="KAH3786017.1"/>
    <property type="molecule type" value="Genomic_DNA"/>
</dbReference>
<dbReference type="AlphaFoldDB" id="A0A9D4EY24"/>
<name>A0A9D4EY24_DREPO</name>
<evidence type="ECO:0000313" key="2">
    <source>
        <dbReference type="Proteomes" id="UP000828390"/>
    </source>
</evidence>
<accession>A0A9D4EY24</accession>
<reference evidence="1" key="1">
    <citation type="journal article" date="2019" name="bioRxiv">
        <title>The Genome of the Zebra Mussel, Dreissena polymorpha: A Resource for Invasive Species Research.</title>
        <authorList>
            <person name="McCartney M.A."/>
            <person name="Auch B."/>
            <person name="Kono T."/>
            <person name="Mallez S."/>
            <person name="Zhang Y."/>
            <person name="Obille A."/>
            <person name="Becker A."/>
            <person name="Abrahante J.E."/>
            <person name="Garbe J."/>
            <person name="Badalamenti J.P."/>
            <person name="Herman A."/>
            <person name="Mangelson H."/>
            <person name="Liachko I."/>
            <person name="Sullivan S."/>
            <person name="Sone E.D."/>
            <person name="Koren S."/>
            <person name="Silverstein K.A.T."/>
            <person name="Beckman K.B."/>
            <person name="Gohl D.M."/>
        </authorList>
    </citation>
    <scope>NUCLEOTIDE SEQUENCE</scope>
    <source>
        <strain evidence="1">Duluth1</strain>
        <tissue evidence="1">Whole animal</tissue>
    </source>
</reference>
<reference evidence="1" key="2">
    <citation type="submission" date="2020-11" db="EMBL/GenBank/DDBJ databases">
        <authorList>
            <person name="McCartney M.A."/>
            <person name="Auch B."/>
            <person name="Kono T."/>
            <person name="Mallez S."/>
            <person name="Becker A."/>
            <person name="Gohl D.M."/>
            <person name="Silverstein K.A.T."/>
            <person name="Koren S."/>
            <person name="Bechman K.B."/>
            <person name="Herman A."/>
            <person name="Abrahante J.E."/>
            <person name="Garbe J."/>
        </authorList>
    </citation>
    <scope>NUCLEOTIDE SEQUENCE</scope>
    <source>
        <strain evidence="1">Duluth1</strain>
        <tissue evidence="1">Whole animal</tissue>
    </source>
</reference>